<dbReference type="EMBL" id="QLLL01000006">
    <property type="protein sequence ID" value="RAJ02236.1"/>
    <property type="molecule type" value="Genomic_DNA"/>
</dbReference>
<sequence>MKQGKFVMLVCILSILVGTMACRTSKSYTKTYRAGNAVPYVLPEQVETAK</sequence>
<gene>
    <name evidence="2" type="ORF">LX64_03245</name>
</gene>
<dbReference type="AlphaFoldDB" id="A0A327QC60"/>
<feature type="chain" id="PRO_5016374350" description="Lipoprotein" evidence="1">
    <location>
        <begin position="22"/>
        <end position="50"/>
    </location>
</feature>
<keyword evidence="3" id="KW-1185">Reference proteome</keyword>
<dbReference type="PROSITE" id="PS51257">
    <property type="entry name" value="PROKAR_LIPOPROTEIN"/>
    <property type="match status" value="1"/>
</dbReference>
<accession>A0A327QC60</accession>
<protein>
    <recommendedName>
        <fullName evidence="4">Lipoprotein</fullName>
    </recommendedName>
</protein>
<evidence type="ECO:0000313" key="2">
    <source>
        <dbReference type="EMBL" id="RAJ02236.1"/>
    </source>
</evidence>
<proteinExistence type="predicted"/>
<dbReference type="Proteomes" id="UP000249547">
    <property type="component" value="Unassembled WGS sequence"/>
</dbReference>
<dbReference type="RefSeq" id="WP_158538641.1">
    <property type="nucleotide sequence ID" value="NZ_QLLL01000006.1"/>
</dbReference>
<organism evidence="2 3">
    <name type="scientific">Chitinophaga skermanii</name>
    <dbReference type="NCBI Taxonomy" id="331697"/>
    <lineage>
        <taxon>Bacteria</taxon>
        <taxon>Pseudomonadati</taxon>
        <taxon>Bacteroidota</taxon>
        <taxon>Chitinophagia</taxon>
        <taxon>Chitinophagales</taxon>
        <taxon>Chitinophagaceae</taxon>
        <taxon>Chitinophaga</taxon>
    </lineage>
</organism>
<keyword evidence="1" id="KW-0732">Signal</keyword>
<reference evidence="2 3" key="1">
    <citation type="submission" date="2018-06" db="EMBL/GenBank/DDBJ databases">
        <title>Genomic Encyclopedia of Archaeal and Bacterial Type Strains, Phase II (KMG-II): from individual species to whole genera.</title>
        <authorList>
            <person name="Goeker M."/>
        </authorList>
    </citation>
    <scope>NUCLEOTIDE SEQUENCE [LARGE SCALE GENOMIC DNA]</scope>
    <source>
        <strain evidence="2 3">DSM 23857</strain>
    </source>
</reference>
<evidence type="ECO:0008006" key="4">
    <source>
        <dbReference type="Google" id="ProtNLM"/>
    </source>
</evidence>
<evidence type="ECO:0000256" key="1">
    <source>
        <dbReference type="SAM" id="SignalP"/>
    </source>
</evidence>
<feature type="signal peptide" evidence="1">
    <location>
        <begin position="1"/>
        <end position="21"/>
    </location>
</feature>
<comment type="caution">
    <text evidence="2">The sequence shown here is derived from an EMBL/GenBank/DDBJ whole genome shotgun (WGS) entry which is preliminary data.</text>
</comment>
<name>A0A327QC60_9BACT</name>
<evidence type="ECO:0000313" key="3">
    <source>
        <dbReference type="Proteomes" id="UP000249547"/>
    </source>
</evidence>